<dbReference type="AlphaFoldDB" id="A0A368SB31"/>
<gene>
    <name evidence="1" type="ORF">SETIT_8G241000v2</name>
</gene>
<proteinExistence type="predicted"/>
<evidence type="ECO:0000313" key="1">
    <source>
        <dbReference type="EMBL" id="RCV39655.1"/>
    </source>
</evidence>
<name>A0A368SB31_SETIT</name>
<sequence>MEAGAKRYSLVPAILGQNKKKSGVQHLFWQSETWGIAHVAYQYAFSGVPFPSWSWTNFNTCQVVLRNRHGDGDGTWQQMRSLQTRRLCHDSPIHVAVRGVVDPHVPLTIDVVLPLAATCVFSQSIARHGNHNHLSLLWTVHGSNMGAGIQVLLYLLQLMIR</sequence>
<reference evidence="1" key="2">
    <citation type="submission" date="2015-07" db="EMBL/GenBank/DDBJ databases">
        <authorList>
            <person name="Noorani M."/>
        </authorList>
    </citation>
    <scope>NUCLEOTIDE SEQUENCE</scope>
    <source>
        <strain evidence="1">Yugu1</strain>
    </source>
</reference>
<dbReference type="EMBL" id="CM003535">
    <property type="protein sequence ID" value="RCV39655.1"/>
    <property type="molecule type" value="Genomic_DNA"/>
</dbReference>
<organism evidence="1">
    <name type="scientific">Setaria italica</name>
    <name type="common">Foxtail millet</name>
    <name type="synonym">Panicum italicum</name>
    <dbReference type="NCBI Taxonomy" id="4555"/>
    <lineage>
        <taxon>Eukaryota</taxon>
        <taxon>Viridiplantae</taxon>
        <taxon>Streptophyta</taxon>
        <taxon>Embryophyta</taxon>
        <taxon>Tracheophyta</taxon>
        <taxon>Spermatophyta</taxon>
        <taxon>Magnoliopsida</taxon>
        <taxon>Liliopsida</taxon>
        <taxon>Poales</taxon>
        <taxon>Poaceae</taxon>
        <taxon>PACMAD clade</taxon>
        <taxon>Panicoideae</taxon>
        <taxon>Panicodae</taxon>
        <taxon>Paniceae</taxon>
        <taxon>Cenchrinae</taxon>
        <taxon>Setaria</taxon>
    </lineage>
</organism>
<reference evidence="1" key="1">
    <citation type="journal article" date="2012" name="Nat. Biotechnol.">
        <title>Reference genome sequence of the model plant Setaria.</title>
        <authorList>
            <person name="Bennetzen J.L."/>
            <person name="Schmutz J."/>
            <person name="Wang H."/>
            <person name="Percifield R."/>
            <person name="Hawkins J."/>
            <person name="Pontaroli A.C."/>
            <person name="Estep M."/>
            <person name="Feng L."/>
            <person name="Vaughn J.N."/>
            <person name="Grimwood J."/>
            <person name="Jenkins J."/>
            <person name="Barry K."/>
            <person name="Lindquist E."/>
            <person name="Hellsten U."/>
            <person name="Deshpande S."/>
            <person name="Wang X."/>
            <person name="Wu X."/>
            <person name="Mitros T."/>
            <person name="Triplett J."/>
            <person name="Yang X."/>
            <person name="Ye C.Y."/>
            <person name="Mauro-Herrera M."/>
            <person name="Wang L."/>
            <person name="Li P."/>
            <person name="Sharma M."/>
            <person name="Sharma R."/>
            <person name="Ronald P.C."/>
            <person name="Panaud O."/>
            <person name="Kellogg E.A."/>
            <person name="Brutnell T.P."/>
            <person name="Doust A.N."/>
            <person name="Tuskan G.A."/>
            <person name="Rokhsar D."/>
            <person name="Devos K.M."/>
        </authorList>
    </citation>
    <scope>NUCLEOTIDE SEQUENCE [LARGE SCALE GENOMIC DNA]</scope>
    <source>
        <strain evidence="1">Yugu1</strain>
    </source>
</reference>
<accession>A0A368SB31</accession>
<protein>
    <submittedName>
        <fullName evidence="1">Uncharacterized protein</fullName>
    </submittedName>
</protein>